<evidence type="ECO:0000313" key="4">
    <source>
        <dbReference type="Proteomes" id="UP000031637"/>
    </source>
</evidence>
<dbReference type="Pfam" id="PF13193">
    <property type="entry name" value="AMP-binding_C"/>
    <property type="match status" value="1"/>
</dbReference>
<dbReference type="InterPro" id="IPR050237">
    <property type="entry name" value="ATP-dep_AMP-bd_enzyme"/>
</dbReference>
<keyword evidence="4" id="KW-1185">Reference proteome</keyword>
<dbReference type="InterPro" id="IPR042099">
    <property type="entry name" value="ANL_N_sf"/>
</dbReference>
<dbReference type="InterPro" id="IPR020845">
    <property type="entry name" value="AMP-binding_CS"/>
</dbReference>
<dbReference type="Proteomes" id="UP000031637">
    <property type="component" value="Chromosome"/>
</dbReference>
<gene>
    <name evidence="3" type="ORF">SUTH_02327</name>
</gene>
<sequence length="534" mass="57563">MSPTGLIEQPFATYAELIREQARTRPGHPALIQDRRSVSFATLDAMMDRVAATLQRDGIRPTEAVAICAGASLEYAAVFLGALRAGVAVAPLAPSSTPQSLADMAANAEAELMFVDAATARELAAVRADIKARFIALDDSTGGEAFSRWLAPAGSVPTPVQVRPEWPFNIIYSSGTTGTPKGIVQPHGMRWSHVQRARRQGYGPGSVTVIATPLYSNTTLVSFFPTVTLGGTVVLMAKFDAAKYLALAEKHRATHTMLVPVQYQRLMAHPDFDRHDLSSFRMKLCTSAPFPAALKADILKRWPGGLVEYYGMTEGGGTCILAAHEHPDKLATVGTPAEGHDMRLIDEAGHEVARGEIGEVVGHSPAMMSGYHRQPDKTREAEWYAPDGKRFIRTGDVGRFDEDGFLTLMDRKKDMVISGGFNVYPSDLEAVLIQHPAVSEAAVVGVASERWGETPVAFVTLRVGAGSLCVPGNPLRGQATAKCTTDELREWANAQLGKTQRLAAVEIVDALPRSAIGKILKRELRDSFAPAEPL</sequence>
<feature type="domain" description="AMP-binding enzyme C-terminal" evidence="2">
    <location>
        <begin position="428"/>
        <end position="518"/>
    </location>
</feature>
<evidence type="ECO:0000259" key="1">
    <source>
        <dbReference type="Pfam" id="PF00501"/>
    </source>
</evidence>
<dbReference type="OrthoDB" id="9766486at2"/>
<evidence type="ECO:0000313" key="3">
    <source>
        <dbReference type="EMBL" id="BAO30116.1"/>
    </source>
</evidence>
<dbReference type="AlphaFoldDB" id="W0SGF0"/>
<protein>
    <submittedName>
        <fullName evidence="3">4-coumarate--CoA ligase</fullName>
    </submittedName>
</protein>
<dbReference type="HOGENOM" id="CLU_000022_59_0_4"/>
<dbReference type="PROSITE" id="PS00455">
    <property type="entry name" value="AMP_BINDING"/>
    <property type="match status" value="1"/>
</dbReference>
<dbReference type="STRING" id="1223802.SUTH_02327"/>
<dbReference type="InterPro" id="IPR045851">
    <property type="entry name" value="AMP-bd_C_sf"/>
</dbReference>
<feature type="domain" description="AMP-dependent synthetase/ligase" evidence="1">
    <location>
        <begin position="19"/>
        <end position="372"/>
    </location>
</feature>
<dbReference type="PANTHER" id="PTHR43767">
    <property type="entry name" value="LONG-CHAIN-FATTY-ACID--COA LIGASE"/>
    <property type="match status" value="1"/>
</dbReference>
<name>W0SGF0_9PROT</name>
<evidence type="ECO:0000259" key="2">
    <source>
        <dbReference type="Pfam" id="PF13193"/>
    </source>
</evidence>
<dbReference type="Pfam" id="PF00501">
    <property type="entry name" value="AMP-binding"/>
    <property type="match status" value="1"/>
</dbReference>
<dbReference type="Gene3D" id="3.30.300.30">
    <property type="match status" value="1"/>
</dbReference>
<organism evidence="3 4">
    <name type="scientific">Sulfuritalea hydrogenivorans sk43H</name>
    <dbReference type="NCBI Taxonomy" id="1223802"/>
    <lineage>
        <taxon>Bacteria</taxon>
        <taxon>Pseudomonadati</taxon>
        <taxon>Pseudomonadota</taxon>
        <taxon>Betaproteobacteria</taxon>
        <taxon>Nitrosomonadales</taxon>
        <taxon>Sterolibacteriaceae</taxon>
        <taxon>Sulfuritalea</taxon>
    </lineage>
</organism>
<dbReference type="EMBL" id="AP012547">
    <property type="protein sequence ID" value="BAO30116.1"/>
    <property type="molecule type" value="Genomic_DNA"/>
</dbReference>
<reference evidence="3 4" key="1">
    <citation type="journal article" date="2014" name="Syst. Appl. Microbiol.">
        <title>Complete genomes of freshwater sulfur oxidizers Sulfuricella denitrificans skB26 and Sulfuritalea hydrogenivorans sk43H: genetic insights into the sulfur oxidation pathway of betaproteobacteria.</title>
        <authorList>
            <person name="Watanabe T."/>
            <person name="Kojima H."/>
            <person name="Fukui M."/>
        </authorList>
    </citation>
    <scope>NUCLEOTIDE SEQUENCE [LARGE SCALE GENOMIC DNA]</scope>
    <source>
        <strain evidence="3">DSM22779</strain>
    </source>
</reference>
<keyword evidence="3" id="KW-0436">Ligase</keyword>
<dbReference type="KEGG" id="shd:SUTH_02327"/>
<accession>W0SGF0</accession>
<proteinExistence type="predicted"/>
<dbReference type="GO" id="GO:0016878">
    <property type="term" value="F:acid-thiol ligase activity"/>
    <property type="evidence" value="ECO:0007669"/>
    <property type="project" value="UniProtKB-ARBA"/>
</dbReference>
<dbReference type="PANTHER" id="PTHR43767:SF1">
    <property type="entry name" value="NONRIBOSOMAL PEPTIDE SYNTHASE PES1 (EUROFUNG)-RELATED"/>
    <property type="match status" value="1"/>
</dbReference>
<dbReference type="InterPro" id="IPR025110">
    <property type="entry name" value="AMP-bd_C"/>
</dbReference>
<dbReference type="InterPro" id="IPR000873">
    <property type="entry name" value="AMP-dep_synth/lig_dom"/>
</dbReference>
<dbReference type="RefSeq" id="WP_148312916.1">
    <property type="nucleotide sequence ID" value="NZ_AP012547.1"/>
</dbReference>
<dbReference type="Gene3D" id="3.40.50.12780">
    <property type="entry name" value="N-terminal domain of ligase-like"/>
    <property type="match status" value="1"/>
</dbReference>
<dbReference type="SUPFAM" id="SSF56801">
    <property type="entry name" value="Acetyl-CoA synthetase-like"/>
    <property type="match status" value="1"/>
</dbReference>